<feature type="compositionally biased region" description="Basic residues" evidence="1">
    <location>
        <begin position="627"/>
        <end position="645"/>
    </location>
</feature>
<dbReference type="InterPro" id="IPR000938">
    <property type="entry name" value="CAP-Gly_domain"/>
</dbReference>
<feature type="compositionally biased region" description="Polar residues" evidence="1">
    <location>
        <begin position="908"/>
        <end position="932"/>
    </location>
</feature>
<organism evidence="3 4">
    <name type="scientific">Frankliniella fusca</name>
    <dbReference type="NCBI Taxonomy" id="407009"/>
    <lineage>
        <taxon>Eukaryota</taxon>
        <taxon>Metazoa</taxon>
        <taxon>Ecdysozoa</taxon>
        <taxon>Arthropoda</taxon>
        <taxon>Hexapoda</taxon>
        <taxon>Insecta</taxon>
        <taxon>Pterygota</taxon>
        <taxon>Neoptera</taxon>
        <taxon>Paraneoptera</taxon>
        <taxon>Thysanoptera</taxon>
        <taxon>Terebrantia</taxon>
        <taxon>Thripoidea</taxon>
        <taxon>Thripidae</taxon>
        <taxon>Frankliniella</taxon>
    </lineage>
</organism>
<feature type="compositionally biased region" description="Low complexity" evidence="1">
    <location>
        <begin position="803"/>
        <end position="822"/>
    </location>
</feature>
<feature type="compositionally biased region" description="Low complexity" evidence="1">
    <location>
        <begin position="204"/>
        <end position="213"/>
    </location>
</feature>
<gene>
    <name evidence="3" type="ORF">KUF71_003712</name>
</gene>
<feature type="compositionally biased region" description="Low complexity" evidence="1">
    <location>
        <begin position="988"/>
        <end position="1000"/>
    </location>
</feature>
<feature type="region of interest" description="Disordered" evidence="1">
    <location>
        <begin position="1"/>
        <end position="21"/>
    </location>
</feature>
<reference evidence="3" key="2">
    <citation type="journal article" date="2023" name="BMC Genomics">
        <title>Pest status, molecular evolution, and epigenetic factors derived from the genome assembly of Frankliniella fusca, a thysanopteran phytovirus vector.</title>
        <authorList>
            <person name="Catto M.A."/>
            <person name="Labadie P.E."/>
            <person name="Jacobson A.L."/>
            <person name="Kennedy G.G."/>
            <person name="Srinivasan R."/>
            <person name="Hunt B.G."/>
        </authorList>
    </citation>
    <scope>NUCLEOTIDE SEQUENCE</scope>
    <source>
        <strain evidence="3">PL_HMW_Pooled</strain>
    </source>
</reference>
<feature type="region of interest" description="Disordered" evidence="1">
    <location>
        <begin position="376"/>
        <end position="402"/>
    </location>
</feature>
<evidence type="ECO:0000313" key="3">
    <source>
        <dbReference type="EMBL" id="KAK3909113.1"/>
    </source>
</evidence>
<dbReference type="PANTHER" id="PTHR18916">
    <property type="entry name" value="DYNACTIN 1-RELATED MICROTUBULE-BINDING"/>
    <property type="match status" value="1"/>
</dbReference>
<accession>A0AAE1GUG9</accession>
<feature type="compositionally biased region" description="Gly residues" evidence="1">
    <location>
        <begin position="1"/>
        <end position="11"/>
    </location>
</feature>
<feature type="compositionally biased region" description="Low complexity" evidence="1">
    <location>
        <begin position="85"/>
        <end position="111"/>
    </location>
</feature>
<feature type="region of interest" description="Disordered" evidence="1">
    <location>
        <begin position="85"/>
        <end position="136"/>
    </location>
</feature>
<proteinExistence type="predicted"/>
<dbReference type="PROSITE" id="PS00845">
    <property type="entry name" value="CAP_GLY_1"/>
    <property type="match status" value="1"/>
</dbReference>
<feature type="compositionally biased region" description="Polar residues" evidence="1">
    <location>
        <begin position="975"/>
        <end position="987"/>
    </location>
</feature>
<dbReference type="AlphaFoldDB" id="A0AAE1GUG9"/>
<dbReference type="EMBL" id="JAHWGI010000085">
    <property type="protein sequence ID" value="KAK3909113.1"/>
    <property type="molecule type" value="Genomic_DNA"/>
</dbReference>
<dbReference type="InterPro" id="IPR036859">
    <property type="entry name" value="CAP-Gly_dom_sf"/>
</dbReference>
<feature type="region of interest" description="Disordered" evidence="1">
    <location>
        <begin position="553"/>
        <end position="667"/>
    </location>
</feature>
<dbReference type="GO" id="GO:0031122">
    <property type="term" value="P:cytoplasmic microtubule organization"/>
    <property type="evidence" value="ECO:0007669"/>
    <property type="project" value="TreeGrafter"/>
</dbReference>
<feature type="compositionally biased region" description="Low complexity" evidence="1">
    <location>
        <begin position="565"/>
        <end position="576"/>
    </location>
</feature>
<feature type="region of interest" description="Disordered" evidence="1">
    <location>
        <begin position="695"/>
        <end position="749"/>
    </location>
</feature>
<dbReference type="SMART" id="SM01052">
    <property type="entry name" value="CAP_GLY"/>
    <property type="match status" value="1"/>
</dbReference>
<dbReference type="GO" id="GO:0051010">
    <property type="term" value="F:microtubule plus-end binding"/>
    <property type="evidence" value="ECO:0007669"/>
    <property type="project" value="TreeGrafter"/>
</dbReference>
<feature type="non-terminal residue" evidence="3">
    <location>
        <position position="1007"/>
    </location>
</feature>
<dbReference type="GO" id="GO:0005938">
    <property type="term" value="C:cell cortex"/>
    <property type="evidence" value="ECO:0007669"/>
    <property type="project" value="TreeGrafter"/>
</dbReference>
<feature type="region of interest" description="Disordered" evidence="1">
    <location>
        <begin position="801"/>
        <end position="826"/>
    </location>
</feature>
<sequence length="1007" mass="105303">MLLPGASGGAGRVRVPGTARPRLSQLYRTSCRDGSLPTHRHDSLRCCVLQTPGESRIPTLFGPRRPNTASIATAGAGLPAAVAASRLPRGSKPASPTTSSSSSLRGSAPGTPTATRRELRSRGATPDPGPAPEHSMPAVRQSLIGQGRVNKLSKSASASSTRAMAAASSTRTSRPTRPTSFPKPVVSEAAAAPRPVIDSTTRESSPVSERPAVAAPAPEALAAAVARAHVWNPDCIEARHVGCRVQIAGEKLGTLRYFGPIALASGDFCGVELDEPDGKHDGTVRGVSYFRCAPQHGLLAPLHLVRLYDGGGSRGAGGGSGSSGPPSEPVSPAQAAIDQVDSGPHSILDIDLLMGHEAQPQQQRQQHFDLNKEAFSSMASTPTSAGLGEELSPSGHFHGHAQPPHFLHLMEKQNSFDLDESLGILTPDQMADGFTVCDGSSPEEEAAAGAVVAALDQHDERMEVDEHMDVHQVVEMVDSALRSTVGMEVDAAAAAGDDLLAQDAAATLQSDVAMDYLVALSTSECVSEASKTSGIVLARLDRTPSVEELPLDAQQQPGSAGQGTPGPATPGQATPSRTARGGKTPNSIITSVTSIASLDTGYQGDGEWSRPGSRGADAMTDSDRHSPTAHHHHHHHHHPGHHAHPGGHPGIKIKGTAVDPMTDSDFFTESDADMQEDRLGMAGHGGDRLAQVIDGTLYGGAGGGQGGQGGQGAHRPQPQHSEDMDSSGIYSDLDRPAAPPAPAAPAHQGPLHFLEGRTLASLNQELVETLKNMLPVAEAESMEERGAEDTGSMTSLVTVKSLQHQQQQQQQLPAPAPANVAPSPKPRAVKEIKKYKMPNRNVTSKVKAMMVTVKPADEQENTAPPKRAHKSVPKKWEAVMQKIASNAEEQSSKLARLKDVKGKVLSSMGVSLQPPTSLSARGSRSNSITGLNATRKGSVLSSPRSSDQRKAKSRRLRLDGPSPPSDCVTPVLSPEQRSAACSQASTPRSSLSDVSRASSANNRTGLR</sequence>
<protein>
    <submittedName>
        <fullName evidence="3">CAP-Gly domain-containing linker protein 1</fullName>
    </submittedName>
</protein>
<dbReference type="SUPFAM" id="SSF74924">
    <property type="entry name" value="Cap-Gly domain"/>
    <property type="match status" value="1"/>
</dbReference>
<dbReference type="Proteomes" id="UP001219518">
    <property type="component" value="Unassembled WGS sequence"/>
</dbReference>
<dbReference type="GO" id="GO:0035371">
    <property type="term" value="C:microtubule plus-end"/>
    <property type="evidence" value="ECO:0007669"/>
    <property type="project" value="TreeGrafter"/>
</dbReference>
<dbReference type="Gene3D" id="2.30.30.190">
    <property type="entry name" value="CAP Gly-rich-like domain"/>
    <property type="match status" value="1"/>
</dbReference>
<feature type="domain" description="CAP-Gly" evidence="2">
    <location>
        <begin position="259"/>
        <end position="301"/>
    </location>
</feature>
<feature type="compositionally biased region" description="Gly residues" evidence="1">
    <location>
        <begin position="697"/>
        <end position="712"/>
    </location>
</feature>
<keyword evidence="4" id="KW-1185">Reference proteome</keyword>
<dbReference type="PROSITE" id="PS50245">
    <property type="entry name" value="CAP_GLY_2"/>
    <property type="match status" value="1"/>
</dbReference>
<dbReference type="PANTHER" id="PTHR18916:SF82">
    <property type="entry name" value="CAP-GLY DOMAIN-CONTAINING PROTEIN"/>
    <property type="match status" value="1"/>
</dbReference>
<dbReference type="GO" id="GO:0005634">
    <property type="term" value="C:nucleus"/>
    <property type="evidence" value="ECO:0007669"/>
    <property type="project" value="TreeGrafter"/>
</dbReference>
<evidence type="ECO:0000259" key="2">
    <source>
        <dbReference type="PROSITE" id="PS50245"/>
    </source>
</evidence>
<evidence type="ECO:0000313" key="4">
    <source>
        <dbReference type="Proteomes" id="UP001219518"/>
    </source>
</evidence>
<feature type="compositionally biased region" description="Polar residues" evidence="1">
    <location>
        <begin position="584"/>
        <end position="597"/>
    </location>
</feature>
<feature type="region of interest" description="Disordered" evidence="1">
    <location>
        <begin position="148"/>
        <end position="213"/>
    </location>
</feature>
<feature type="compositionally biased region" description="Gly residues" evidence="1">
    <location>
        <begin position="313"/>
        <end position="322"/>
    </location>
</feature>
<feature type="compositionally biased region" description="Low complexity" evidence="1">
    <location>
        <begin position="155"/>
        <end position="180"/>
    </location>
</feature>
<dbReference type="Pfam" id="PF01302">
    <property type="entry name" value="CAP_GLY"/>
    <property type="match status" value="1"/>
</dbReference>
<reference evidence="3" key="1">
    <citation type="submission" date="2021-07" db="EMBL/GenBank/DDBJ databases">
        <authorList>
            <person name="Catto M.A."/>
            <person name="Jacobson A."/>
            <person name="Kennedy G."/>
            <person name="Labadie P."/>
            <person name="Hunt B.G."/>
            <person name="Srinivasan R."/>
        </authorList>
    </citation>
    <scope>NUCLEOTIDE SEQUENCE</scope>
    <source>
        <strain evidence="3">PL_HMW_Pooled</strain>
        <tissue evidence="3">Head</tissue>
    </source>
</reference>
<name>A0AAE1GUG9_9NEOP</name>
<comment type="caution">
    <text evidence="3">The sequence shown here is derived from an EMBL/GenBank/DDBJ whole genome shotgun (WGS) entry which is preliminary data.</text>
</comment>
<feature type="region of interest" description="Disordered" evidence="1">
    <location>
        <begin position="313"/>
        <end position="337"/>
    </location>
</feature>
<feature type="region of interest" description="Disordered" evidence="1">
    <location>
        <begin position="908"/>
        <end position="1007"/>
    </location>
</feature>
<evidence type="ECO:0000256" key="1">
    <source>
        <dbReference type="SAM" id="MobiDB-lite"/>
    </source>
</evidence>